<evidence type="ECO:0000313" key="2">
    <source>
        <dbReference type="Proteomes" id="UP000269352"/>
    </source>
</evidence>
<organism evidence="1 2">
    <name type="scientific">Termititenax aidoneus</name>
    <dbReference type="NCBI Taxonomy" id="2218524"/>
    <lineage>
        <taxon>Bacteria</taxon>
        <taxon>Bacillati</taxon>
        <taxon>Candidatus Margulisiibacteriota</taxon>
        <taxon>Candidatus Termititenacia</taxon>
        <taxon>Candidatus Termititenacales</taxon>
        <taxon>Candidatus Termititenacaceae</taxon>
        <taxon>Candidatus Termititenax</taxon>
    </lineage>
</organism>
<reference evidence="1 2" key="1">
    <citation type="journal article" date="2019" name="ISME J.">
        <title>Genome analyses of uncultured TG2/ZB3 bacteria in 'Margulisbacteria' specifically attached to ectosymbiotic spirochetes of protists in the termite gut.</title>
        <authorList>
            <person name="Utami Y.D."/>
            <person name="Kuwahara H."/>
            <person name="Igai K."/>
            <person name="Murakami T."/>
            <person name="Sugaya K."/>
            <person name="Morikawa T."/>
            <person name="Nagura Y."/>
            <person name="Yuki M."/>
            <person name="Deevong P."/>
            <person name="Inoue T."/>
            <person name="Kihara K."/>
            <person name="Lo N."/>
            <person name="Yamada A."/>
            <person name="Ohkuma M."/>
            <person name="Hongoh Y."/>
        </authorList>
    </citation>
    <scope>NUCLEOTIDE SEQUENCE [LARGE SCALE GENOMIC DNA]</scope>
    <source>
        <strain evidence="1">NkOx7-01</strain>
    </source>
</reference>
<evidence type="ECO:0000313" key="1">
    <source>
        <dbReference type="EMBL" id="GBR75061.1"/>
    </source>
</evidence>
<name>A0A388TDP8_TERA1</name>
<gene>
    <name evidence="1" type="ORF">NO1_2123</name>
</gene>
<proteinExistence type="predicted"/>
<accession>A0A388TDP8</accession>
<sequence length="250" mass="28928">MAISTVNMLNRPLEEQIQDVKKTEHFRAVQEKLQAEREEKGLWVKSKDQAGQDDYYLDVSRLSAKSFFTTVRTQEGLVKVPMAIKMILGEKLTLRDRIENIMESYMKAVAQTTSHNLMLSRIAGMKMAAFAYILAQLGVPPDELRKLRQKAVDDTIAENVALMEENLYNSELLEIIGGSSGARLKAERSVLDEIQKQIITQAKRLNIEDYYTKEKILEIRIRVAKEIRAKFKEEEQNIEYELNYYIMTEE</sequence>
<dbReference type="AlphaFoldDB" id="A0A388TDP8"/>
<comment type="caution">
    <text evidence="1">The sequence shown here is derived from an EMBL/GenBank/DDBJ whole genome shotgun (WGS) entry which is preliminary data.</text>
</comment>
<keyword evidence="2" id="KW-1185">Reference proteome</keyword>
<dbReference type="Proteomes" id="UP000269352">
    <property type="component" value="Unassembled WGS sequence"/>
</dbReference>
<protein>
    <submittedName>
        <fullName evidence="1">Uncharacterized protein</fullName>
    </submittedName>
</protein>
<dbReference type="EMBL" id="BGZN01000145">
    <property type="protein sequence ID" value="GBR75061.1"/>
    <property type="molecule type" value="Genomic_DNA"/>
</dbReference>